<dbReference type="AlphaFoldDB" id="A0A494WAI5"/>
<proteinExistence type="predicted"/>
<evidence type="ECO:0000313" key="2">
    <source>
        <dbReference type="EMBL" id="BBD97219.1"/>
    </source>
</evidence>
<dbReference type="CDD" id="cd01297">
    <property type="entry name" value="D-aminoacylase"/>
    <property type="match status" value="1"/>
</dbReference>
<dbReference type="InterPro" id="IPR050378">
    <property type="entry name" value="Metallo-dep_Hydrolases_sf"/>
</dbReference>
<dbReference type="InterPro" id="IPR032466">
    <property type="entry name" value="Metal_Hydrolase"/>
</dbReference>
<accession>A0A494WAI5</accession>
<evidence type="ECO:0000259" key="1">
    <source>
        <dbReference type="Pfam" id="PF07969"/>
    </source>
</evidence>
<dbReference type="InterPro" id="IPR011059">
    <property type="entry name" value="Metal-dep_hydrolase_composite"/>
</dbReference>
<protein>
    <submittedName>
        <fullName evidence="2">D-aminoacylase</fullName>
    </submittedName>
</protein>
<dbReference type="InterPro" id="IPR013108">
    <property type="entry name" value="Amidohydro_3"/>
</dbReference>
<dbReference type="SUPFAM" id="SSF51338">
    <property type="entry name" value="Composite domain of metallo-dependent hydrolases"/>
    <property type="match status" value="1"/>
</dbReference>
<dbReference type="SUPFAM" id="SSF51556">
    <property type="entry name" value="Metallo-dependent hydrolases"/>
    <property type="match status" value="1"/>
</dbReference>
<dbReference type="KEGG" id="sami:SAMIE_1007200"/>
<keyword evidence="3" id="KW-1185">Reference proteome</keyword>
<dbReference type="PANTHER" id="PTHR11647:SF1">
    <property type="entry name" value="COLLAPSIN RESPONSE MEDIATOR PROTEIN"/>
    <property type="match status" value="1"/>
</dbReference>
<dbReference type="Proteomes" id="UP000279959">
    <property type="component" value="Chromosome"/>
</dbReference>
<name>A0A494WAI5_9SPHN</name>
<gene>
    <name evidence="2" type="ORF">SAMIE_1007200</name>
</gene>
<dbReference type="RefSeq" id="WP_066698640.1">
    <property type="nucleotide sequence ID" value="NZ_AP018664.1"/>
</dbReference>
<dbReference type="Gene3D" id="3.30.1490.130">
    <property type="entry name" value="D-aminoacylase. Domain 3"/>
    <property type="match status" value="1"/>
</dbReference>
<feature type="domain" description="Amidohydrolase 3" evidence="1">
    <location>
        <begin position="50"/>
        <end position="462"/>
    </location>
</feature>
<dbReference type="GO" id="GO:0016811">
    <property type="term" value="F:hydrolase activity, acting on carbon-nitrogen (but not peptide) bonds, in linear amides"/>
    <property type="evidence" value="ECO:0007669"/>
    <property type="project" value="InterPro"/>
</dbReference>
<evidence type="ECO:0000313" key="3">
    <source>
        <dbReference type="Proteomes" id="UP000279959"/>
    </source>
</evidence>
<dbReference type="PANTHER" id="PTHR11647">
    <property type="entry name" value="HYDRANTOINASE/DIHYDROPYRIMIDINASE FAMILY MEMBER"/>
    <property type="match status" value="1"/>
</dbReference>
<reference evidence="2 3" key="1">
    <citation type="submission" date="2018-05" db="EMBL/GenBank/DDBJ databases">
        <title>Complete Genome Sequence of the Nonylphenol-Degrading Bacterium Sphingobium amiense DSM 16289T.</title>
        <authorList>
            <person name="Ootsuka M."/>
            <person name="Nishizawa T."/>
            <person name="Ohta H."/>
        </authorList>
    </citation>
    <scope>NUCLEOTIDE SEQUENCE [LARGE SCALE GENOMIC DNA]</scope>
    <source>
        <strain evidence="2 3">DSM 16289</strain>
    </source>
</reference>
<organism evidence="2 3">
    <name type="scientific">Sphingobium amiense</name>
    <dbReference type="NCBI Taxonomy" id="135719"/>
    <lineage>
        <taxon>Bacteria</taxon>
        <taxon>Pseudomonadati</taxon>
        <taxon>Pseudomonadota</taxon>
        <taxon>Alphaproteobacteria</taxon>
        <taxon>Sphingomonadales</taxon>
        <taxon>Sphingomonadaceae</taxon>
        <taxon>Sphingobium</taxon>
    </lineage>
</organism>
<sequence length="488" mass="53215">MHQMIIRNASIIDGSGKDRYRADILIVGDRIGAIGNLADRSEYAGIEQRDAEGLVLCPGFIDAHSHDDNALLRDPGMAPKVTQGVTTVVTGNCGISLAPLVSKSPPSPLDLIAADDPLAFRYETFADYMTALEEKPAAVNTAPMVGHSTLRIAAMTDIDRPATAGEIAEMRRLLREAIEAGAVGFSTGLFYPSSRAAPAEEVVAVLQALEGSQAVYTTHMRDEADEIDASLEESFETARQANVPLIISHHKCMGKRNFGRTTETLKRIERAAQEQDVSFDVYPYEAGSTVLLQDLADKSYRVRLTRSKPHPEMVGRELADVAAEWGVTEHEAMQRLSPGGAVYYMMDQADVDRVLKHDLAMIGSDGMPHDHFPHPRLWGTFPRVLGHYARDRGLFSLEMAIHRMTGLTARKFHLEGRGTISEGAFADLVLLDPEKIIDRATFDDPTAPADGIQAVFVNGEAVLDKGALTAARPGRVLRHAEVRESAVL</sequence>
<dbReference type="EMBL" id="AP018664">
    <property type="protein sequence ID" value="BBD97219.1"/>
    <property type="molecule type" value="Genomic_DNA"/>
</dbReference>
<dbReference type="InterPro" id="IPR023100">
    <property type="entry name" value="D-aminoacylase_insert_dom_sf"/>
</dbReference>
<dbReference type="Gene3D" id="2.30.40.10">
    <property type="entry name" value="Urease, subunit C, domain 1"/>
    <property type="match status" value="1"/>
</dbReference>
<dbReference type="Pfam" id="PF07969">
    <property type="entry name" value="Amidohydro_3"/>
    <property type="match status" value="1"/>
</dbReference>
<dbReference type="Gene3D" id="3.20.20.140">
    <property type="entry name" value="Metal-dependent hydrolases"/>
    <property type="match status" value="1"/>
</dbReference>